<keyword evidence="7" id="KW-1185">Reference proteome</keyword>
<feature type="transmembrane region" description="Helical" evidence="4">
    <location>
        <begin position="35"/>
        <end position="54"/>
    </location>
</feature>
<dbReference type="InterPro" id="IPR036259">
    <property type="entry name" value="MFS_trans_sf"/>
</dbReference>
<feature type="transmembrane region" description="Helical" evidence="4">
    <location>
        <begin position="287"/>
        <end position="308"/>
    </location>
</feature>
<evidence type="ECO:0000313" key="6">
    <source>
        <dbReference type="EMBL" id="TCO14202.1"/>
    </source>
</evidence>
<dbReference type="PROSITE" id="PS50850">
    <property type="entry name" value="MFS"/>
    <property type="match status" value="1"/>
</dbReference>
<feature type="transmembrane region" description="Helical" evidence="4">
    <location>
        <begin position="190"/>
        <end position="213"/>
    </location>
</feature>
<evidence type="ECO:0000256" key="4">
    <source>
        <dbReference type="SAM" id="Phobius"/>
    </source>
</evidence>
<gene>
    <name evidence="6" type="ORF">EV666_104155</name>
</gene>
<organism evidence="6 7">
    <name type="scientific">Camelimonas lactis</name>
    <dbReference type="NCBI Taxonomy" id="659006"/>
    <lineage>
        <taxon>Bacteria</taxon>
        <taxon>Pseudomonadati</taxon>
        <taxon>Pseudomonadota</taxon>
        <taxon>Alphaproteobacteria</taxon>
        <taxon>Hyphomicrobiales</taxon>
        <taxon>Chelatococcaceae</taxon>
        <taxon>Camelimonas</taxon>
    </lineage>
</organism>
<feature type="transmembrane region" description="Helical" evidence="4">
    <location>
        <begin position="340"/>
        <end position="362"/>
    </location>
</feature>
<evidence type="ECO:0000259" key="5">
    <source>
        <dbReference type="PROSITE" id="PS50850"/>
    </source>
</evidence>
<dbReference type="PANTHER" id="PTHR11360:SF290">
    <property type="entry name" value="MONOCARBOXYLATE MFS PERMEASE"/>
    <property type="match status" value="1"/>
</dbReference>
<dbReference type="Proteomes" id="UP000294881">
    <property type="component" value="Unassembled WGS sequence"/>
</dbReference>
<dbReference type="SUPFAM" id="SSF103473">
    <property type="entry name" value="MFS general substrate transporter"/>
    <property type="match status" value="1"/>
</dbReference>
<keyword evidence="2 4" id="KW-1133">Transmembrane helix</keyword>
<dbReference type="RefSeq" id="WP_165909923.1">
    <property type="nucleotide sequence ID" value="NZ_JBHUNN010000002.1"/>
</dbReference>
<feature type="transmembrane region" description="Helical" evidence="4">
    <location>
        <begin position="74"/>
        <end position="98"/>
    </location>
</feature>
<comment type="caution">
    <text evidence="6">The sequence shown here is derived from an EMBL/GenBank/DDBJ whole genome shotgun (WGS) entry which is preliminary data.</text>
</comment>
<proteinExistence type="predicted"/>
<feature type="transmembrane region" description="Helical" evidence="4">
    <location>
        <begin position="252"/>
        <end position="275"/>
    </location>
</feature>
<evidence type="ECO:0000256" key="2">
    <source>
        <dbReference type="ARBA" id="ARBA00022989"/>
    </source>
</evidence>
<feature type="transmembrane region" description="Helical" evidence="4">
    <location>
        <begin position="315"/>
        <end position="334"/>
    </location>
</feature>
<sequence length="435" mass="45374">MSALPIAANADHTDADLNRAGPAHAATAATSEFRAGWPAVLACFAMAIFVWGFGFYGQPVYLAELQRANGWSTALVSASITFYYVFGAACLLWVSVLFSRVDLRILLCGGVCVMALGAIGVANARHPVTLFASSAVLGVGWAATSSTAISTTLARWFDRKRGLAISLALNGASLAGVFVAPLLVRLSAVYGLAASVTGLSLAMLALLLPLLMFGLASRAPVPDAEPHAVVSGSDRAPDGPANWRDAMRSLHFWSIAAPFALGFGAQVGFLMHQVALLLPALGSEQTAVALMAGSFAAFAGRVALGFVIDRVNQRLTTALSIGSQALALVAIIIWPRSPQVLFPAVILFGLSVGNLITLPATIIQHEFPARAFSLIMGMTVATGQFFYAFFPAVVGVVHDLTGGYGAPLALCVALQIIAAVLLLRPPRRDNVGSPM</sequence>
<protein>
    <submittedName>
        <fullName evidence="6">Putative MFS family arabinose efflux permease</fullName>
    </submittedName>
</protein>
<feature type="transmembrane region" description="Helical" evidence="4">
    <location>
        <begin position="105"/>
        <end position="124"/>
    </location>
</feature>
<dbReference type="AlphaFoldDB" id="A0A4R2GU67"/>
<dbReference type="InterPro" id="IPR011701">
    <property type="entry name" value="MFS"/>
</dbReference>
<feature type="domain" description="Major facilitator superfamily (MFS) profile" evidence="5">
    <location>
        <begin position="40"/>
        <end position="430"/>
    </location>
</feature>
<dbReference type="GO" id="GO:0022857">
    <property type="term" value="F:transmembrane transporter activity"/>
    <property type="evidence" value="ECO:0007669"/>
    <property type="project" value="InterPro"/>
</dbReference>
<feature type="transmembrane region" description="Helical" evidence="4">
    <location>
        <begin position="163"/>
        <end position="184"/>
    </location>
</feature>
<feature type="transmembrane region" description="Helical" evidence="4">
    <location>
        <begin position="130"/>
        <end position="151"/>
    </location>
</feature>
<name>A0A4R2GU67_9HYPH</name>
<evidence type="ECO:0000313" key="7">
    <source>
        <dbReference type="Proteomes" id="UP000294881"/>
    </source>
</evidence>
<keyword evidence="1 4" id="KW-0812">Transmembrane</keyword>
<reference evidence="6 7" key="1">
    <citation type="submission" date="2019-03" db="EMBL/GenBank/DDBJ databases">
        <title>Genomic Encyclopedia of Type Strains, Phase IV (KMG-IV): sequencing the most valuable type-strain genomes for metagenomic binning, comparative biology and taxonomic classification.</title>
        <authorList>
            <person name="Goeker M."/>
        </authorList>
    </citation>
    <scope>NUCLEOTIDE SEQUENCE [LARGE SCALE GENOMIC DNA]</scope>
    <source>
        <strain evidence="6 7">DSM 22958</strain>
    </source>
</reference>
<feature type="transmembrane region" description="Helical" evidence="4">
    <location>
        <begin position="374"/>
        <end position="398"/>
    </location>
</feature>
<dbReference type="PANTHER" id="PTHR11360">
    <property type="entry name" value="MONOCARBOXYLATE TRANSPORTER"/>
    <property type="match status" value="1"/>
</dbReference>
<evidence type="ECO:0000256" key="3">
    <source>
        <dbReference type="ARBA" id="ARBA00023136"/>
    </source>
</evidence>
<feature type="transmembrane region" description="Helical" evidence="4">
    <location>
        <begin position="404"/>
        <end position="423"/>
    </location>
</feature>
<dbReference type="EMBL" id="SLWL01000004">
    <property type="protein sequence ID" value="TCO14202.1"/>
    <property type="molecule type" value="Genomic_DNA"/>
</dbReference>
<accession>A0A4R2GU67</accession>
<keyword evidence="3 4" id="KW-0472">Membrane</keyword>
<dbReference type="Pfam" id="PF07690">
    <property type="entry name" value="MFS_1"/>
    <property type="match status" value="1"/>
</dbReference>
<dbReference type="Gene3D" id="1.20.1250.20">
    <property type="entry name" value="MFS general substrate transporter like domains"/>
    <property type="match status" value="1"/>
</dbReference>
<dbReference type="InterPro" id="IPR050327">
    <property type="entry name" value="Proton-linked_MCT"/>
</dbReference>
<evidence type="ECO:0000256" key="1">
    <source>
        <dbReference type="ARBA" id="ARBA00022692"/>
    </source>
</evidence>
<dbReference type="InterPro" id="IPR020846">
    <property type="entry name" value="MFS_dom"/>
</dbReference>